<dbReference type="EMBL" id="CP103300">
    <property type="protein sequence ID" value="UYM17741.1"/>
    <property type="molecule type" value="Genomic_DNA"/>
</dbReference>
<reference evidence="3" key="1">
    <citation type="submission" date="2022-10" db="EMBL/GenBank/DDBJ databases">
        <title>Completed Genome Sequence of two octocoral isolated bacterium, Endozoicomonas euniceicola EF212T and Endozoicomonas gorgoniicola PS125T.</title>
        <authorList>
            <person name="Chiou Y.-J."/>
            <person name="Chen Y.-H."/>
        </authorList>
    </citation>
    <scope>NUCLEOTIDE SEQUENCE</scope>
    <source>
        <strain evidence="3">EF212</strain>
    </source>
</reference>
<dbReference type="PROSITE" id="PS00972">
    <property type="entry name" value="USP_1"/>
    <property type="match status" value="1"/>
</dbReference>
<dbReference type="CDD" id="cd02257">
    <property type="entry name" value="Peptidase_C19"/>
    <property type="match status" value="1"/>
</dbReference>
<dbReference type="SUPFAM" id="SSF54001">
    <property type="entry name" value="Cysteine proteinases"/>
    <property type="match status" value="1"/>
</dbReference>
<evidence type="ECO:0000256" key="1">
    <source>
        <dbReference type="SAM" id="MobiDB-lite"/>
    </source>
</evidence>
<sequence>MTQPFNPLAFNQSGIAQEQSSANIMCFSGQKQLGTEEKGIFWQSGEAKKFGRAVKLFIHRRQQLASKLNIPEYQDQQAISKLDLNERSVTVVNREQCKNLVNLYQEEPINPIHQAEIDLLEAFVSNDKDELNKALDRLQGLFQLYFPDDWEEKYEAFLQNESKEILRLGQAHTDQWFLTRLLFGKPKFKQMMLALDKKITRQQEALKKLKQDRIIQRHLEQRRTPPPAQDQNITRRPLRNRRAAPVANNHPNQLSGQNAPEPRTEAQKAVSAPVAKESEEIKQQLAFQIARDRSKAIKAEDYEDAITYDLLNSEMVEDLLQEGDISPAVETFSELLQAVRSDVRVSRAPASAAKQHLMARLRLEKDATGNPLFQSEDEFRQLFAGLPEGSVTIDRAVSSLKHFRKLQHYQDMIGVRFTPDMYSILLHSNALEDDAMELNPAGLDADVYAQLNTPENRTQMRREALLNAFKTVGKYKDVVPERTAIDQIREADMQPYASGLYNWGNNCFMNASLQMIAAQMAAPELSDVVLDYQPIGLTEDQTMLYLQLQQSFLNVCDAINDRSHRPVALVSLQRQFMQDYLRYSQATGRQSASFILTDQQPDNLRPTLIPQQDPHEFLNDLADIFGLSRHPECSVRLYDHKKMMYQGQERLRKTVDDDQNALLPIAVNRQGSKTINRCISAHLSEEKLDEFNQFKWDRADKARAGLTDRDQVDTLKQQVFVSTGQKPPERLMLQMKIFEFEGGRANKLNEEAATLMNYSGNRVRIPIARSPDSEPENHEYQMTGIVCHRGSSSTSGHYVSLRFEGDQVIVCDDDVVLELNEYARFRGRPPYKNWKDFCAKEKLSGYLFSLKKVQGKKHSVMEGG</sequence>
<evidence type="ECO:0000313" key="4">
    <source>
        <dbReference type="Proteomes" id="UP001163255"/>
    </source>
</evidence>
<organism evidence="3 4">
    <name type="scientific">Endozoicomonas euniceicola</name>
    <dbReference type="NCBI Taxonomy" id="1234143"/>
    <lineage>
        <taxon>Bacteria</taxon>
        <taxon>Pseudomonadati</taxon>
        <taxon>Pseudomonadota</taxon>
        <taxon>Gammaproteobacteria</taxon>
        <taxon>Oceanospirillales</taxon>
        <taxon>Endozoicomonadaceae</taxon>
        <taxon>Endozoicomonas</taxon>
    </lineage>
</organism>
<feature type="region of interest" description="Disordered" evidence="1">
    <location>
        <begin position="217"/>
        <end position="266"/>
    </location>
</feature>
<keyword evidence="4" id="KW-1185">Reference proteome</keyword>
<evidence type="ECO:0000259" key="2">
    <source>
        <dbReference type="PROSITE" id="PS50235"/>
    </source>
</evidence>
<dbReference type="PROSITE" id="PS50235">
    <property type="entry name" value="USP_3"/>
    <property type="match status" value="1"/>
</dbReference>
<dbReference type="InterPro" id="IPR038765">
    <property type="entry name" value="Papain-like_cys_pep_sf"/>
</dbReference>
<feature type="compositionally biased region" description="Polar residues" evidence="1">
    <location>
        <begin position="249"/>
        <end position="258"/>
    </location>
</feature>
<dbReference type="PANTHER" id="PTHR24006">
    <property type="entry name" value="UBIQUITIN CARBOXYL-TERMINAL HYDROLASE"/>
    <property type="match status" value="1"/>
</dbReference>
<dbReference type="InterPro" id="IPR028889">
    <property type="entry name" value="USP"/>
</dbReference>
<keyword evidence="3" id="KW-0378">Hydrolase</keyword>
<dbReference type="InterPro" id="IPR050164">
    <property type="entry name" value="Peptidase_C19"/>
</dbReference>
<protein>
    <submittedName>
        <fullName evidence="3">Ubiquitin carboxyl-terminal hydrolase</fullName>
    </submittedName>
</protein>
<proteinExistence type="predicted"/>
<gene>
    <name evidence="3" type="ORF">NX720_07480</name>
</gene>
<accession>A0ABY6H0C2</accession>
<dbReference type="Proteomes" id="UP001163255">
    <property type="component" value="Chromosome"/>
</dbReference>
<dbReference type="InterPro" id="IPR018200">
    <property type="entry name" value="USP_CS"/>
</dbReference>
<dbReference type="Pfam" id="PF00443">
    <property type="entry name" value="UCH"/>
    <property type="match status" value="1"/>
</dbReference>
<dbReference type="RefSeq" id="WP_262600431.1">
    <property type="nucleotide sequence ID" value="NZ_CP103300.1"/>
</dbReference>
<dbReference type="GO" id="GO:0016787">
    <property type="term" value="F:hydrolase activity"/>
    <property type="evidence" value="ECO:0007669"/>
    <property type="project" value="UniProtKB-KW"/>
</dbReference>
<name>A0ABY6H0C2_9GAMM</name>
<evidence type="ECO:0000313" key="3">
    <source>
        <dbReference type="EMBL" id="UYM17741.1"/>
    </source>
</evidence>
<feature type="domain" description="USP" evidence="2">
    <location>
        <begin position="498"/>
        <end position="853"/>
    </location>
</feature>
<dbReference type="InterPro" id="IPR001394">
    <property type="entry name" value="Peptidase_C19_UCH"/>
</dbReference>
<dbReference type="Gene3D" id="3.90.70.10">
    <property type="entry name" value="Cysteine proteinases"/>
    <property type="match status" value="2"/>
</dbReference>